<keyword evidence="2" id="KW-0808">Transferase</keyword>
<keyword evidence="5" id="KW-0378">Hydrolase</keyword>
<dbReference type="Proteomes" id="UP000230000">
    <property type="component" value="Unassembled WGS sequence"/>
</dbReference>
<organism evidence="5 6">
    <name type="scientific">Thermoflavifilum aggregans</name>
    <dbReference type="NCBI Taxonomy" id="454188"/>
    <lineage>
        <taxon>Bacteria</taxon>
        <taxon>Pseudomonadati</taxon>
        <taxon>Bacteroidota</taxon>
        <taxon>Chitinophagia</taxon>
        <taxon>Chitinophagales</taxon>
        <taxon>Chitinophagaceae</taxon>
        <taxon>Thermoflavifilum</taxon>
    </lineage>
</organism>
<dbReference type="InterPro" id="IPR038460">
    <property type="entry name" value="AcetylCoA_hyd_C_sf"/>
</dbReference>
<dbReference type="GO" id="GO:0008775">
    <property type="term" value="F:acetate CoA-transferase activity"/>
    <property type="evidence" value="ECO:0007669"/>
    <property type="project" value="InterPro"/>
</dbReference>
<dbReference type="SUPFAM" id="SSF100950">
    <property type="entry name" value="NagB/RpiA/CoA transferase-like"/>
    <property type="match status" value="2"/>
</dbReference>
<dbReference type="PANTHER" id="PTHR21432">
    <property type="entry name" value="ACETYL-COA HYDROLASE-RELATED"/>
    <property type="match status" value="1"/>
</dbReference>
<dbReference type="InterPro" id="IPR026888">
    <property type="entry name" value="AcetylCoA_hyd_C"/>
</dbReference>
<evidence type="ECO:0000256" key="1">
    <source>
        <dbReference type="ARBA" id="ARBA00009632"/>
    </source>
</evidence>
<dbReference type="InterPro" id="IPR046433">
    <property type="entry name" value="ActCoA_hydro"/>
</dbReference>
<name>A0A2M9CVV4_9BACT</name>
<evidence type="ECO:0000259" key="4">
    <source>
        <dbReference type="Pfam" id="PF13336"/>
    </source>
</evidence>
<dbReference type="GO" id="GO:0016787">
    <property type="term" value="F:hydrolase activity"/>
    <property type="evidence" value="ECO:0007669"/>
    <property type="project" value="UniProtKB-KW"/>
</dbReference>
<dbReference type="InterPro" id="IPR037171">
    <property type="entry name" value="NagB/RpiA_transferase-like"/>
</dbReference>
<dbReference type="RefSeq" id="WP_100314550.1">
    <property type="nucleotide sequence ID" value="NZ_PGFG01000001.1"/>
</dbReference>
<proteinExistence type="inferred from homology"/>
<reference evidence="5 6" key="1">
    <citation type="submission" date="2017-11" db="EMBL/GenBank/DDBJ databases">
        <title>Genomic Encyclopedia of Archaeal and Bacterial Type Strains, Phase II (KMG-II): From Individual Species to Whole Genera.</title>
        <authorList>
            <person name="Goeker M."/>
        </authorList>
    </citation>
    <scope>NUCLEOTIDE SEQUENCE [LARGE SCALE GENOMIC DNA]</scope>
    <source>
        <strain evidence="5 6">DSM 27268</strain>
    </source>
</reference>
<comment type="similarity">
    <text evidence="1">Belongs to the acetyl-CoA hydrolase/transferase family.</text>
</comment>
<dbReference type="InterPro" id="IPR003702">
    <property type="entry name" value="ActCoA_hydro_N"/>
</dbReference>
<dbReference type="Gene3D" id="3.40.1080.10">
    <property type="entry name" value="Glutaconate Coenzyme A-transferase"/>
    <property type="match status" value="1"/>
</dbReference>
<gene>
    <name evidence="5" type="ORF">BXY57_1609</name>
</gene>
<evidence type="ECO:0000313" key="5">
    <source>
        <dbReference type="EMBL" id="PJJ76015.1"/>
    </source>
</evidence>
<dbReference type="OrthoDB" id="9801795at2"/>
<feature type="domain" description="Acetyl-CoA hydrolase/transferase C-terminal" evidence="4">
    <location>
        <begin position="264"/>
        <end position="416"/>
    </location>
</feature>
<dbReference type="GO" id="GO:0006083">
    <property type="term" value="P:acetate metabolic process"/>
    <property type="evidence" value="ECO:0007669"/>
    <property type="project" value="InterPro"/>
</dbReference>
<feature type="domain" description="Acetyl-CoA hydrolase/transferase N-terminal" evidence="3">
    <location>
        <begin position="4"/>
        <end position="172"/>
    </location>
</feature>
<dbReference type="PANTHER" id="PTHR21432:SF20">
    <property type="entry name" value="ACETYL-COA HYDROLASE"/>
    <property type="match status" value="1"/>
</dbReference>
<comment type="caution">
    <text evidence="5">The sequence shown here is derived from an EMBL/GenBank/DDBJ whole genome shotgun (WGS) entry which is preliminary data.</text>
</comment>
<evidence type="ECO:0000256" key="2">
    <source>
        <dbReference type="ARBA" id="ARBA00022679"/>
    </source>
</evidence>
<sequence>MKWVQAAEAVSVVQSGHRVFIHSVAMTPHVLIDALVARSHELQNVEIVHIHTEGDLPYCKPEYADAFYPNSFFIGSNMRQALAEGIGDYVPVFLSDISTLFRHRILPIDVAFIQVSPPDKHGYCSLGPSVDVTLSAVETARWVVAQVNPRVPRTHGDGIVHEKDIDFAVWHEADIHEVQSAPVTAVEQQIGRHIAALIEDGSTLQTGIGAIPNAVLEQLEHHRDLGIHTEMFSDGLIPLVEKGVITGRYKKVIPNKIVACFVMGSKKVYDFIHDNPILSMKETAFTNDTSIIRKNPKMVAINSAIEIDLTGQVCADSIGTYQYSGVGGQLDFIRGAALSEGGKPIIAMASVTKNGASKIVPFLKPGASVTTTRAHIHYVVTEYGVADLFGKNLRQRAKALIEIAHPDHREWLEKAAYERFKRW</sequence>
<evidence type="ECO:0000259" key="3">
    <source>
        <dbReference type="Pfam" id="PF02550"/>
    </source>
</evidence>
<dbReference type="AlphaFoldDB" id="A0A2M9CVV4"/>
<dbReference type="Pfam" id="PF13336">
    <property type="entry name" value="AcetylCoA_hyd_C"/>
    <property type="match status" value="1"/>
</dbReference>
<accession>A0A2M9CVV4</accession>
<protein>
    <submittedName>
        <fullName evidence="5">Acyl-CoA hydrolase</fullName>
    </submittedName>
</protein>
<dbReference type="Gene3D" id="3.40.1080.20">
    <property type="entry name" value="Acetyl-CoA hydrolase/transferase C-terminal domain"/>
    <property type="match status" value="1"/>
</dbReference>
<dbReference type="Gene3D" id="3.30.750.70">
    <property type="entry name" value="4-hydroxybutyrate coenzyme like domains"/>
    <property type="match status" value="1"/>
</dbReference>
<dbReference type="Pfam" id="PF02550">
    <property type="entry name" value="AcetylCoA_hydro"/>
    <property type="match status" value="1"/>
</dbReference>
<dbReference type="EMBL" id="PGFG01000001">
    <property type="protein sequence ID" value="PJJ76015.1"/>
    <property type="molecule type" value="Genomic_DNA"/>
</dbReference>
<keyword evidence="6" id="KW-1185">Reference proteome</keyword>
<evidence type="ECO:0000313" key="6">
    <source>
        <dbReference type="Proteomes" id="UP000230000"/>
    </source>
</evidence>